<dbReference type="AlphaFoldDB" id="A0A2A6FSI9"/>
<dbReference type="EMBL" id="NAEP01000027">
    <property type="protein sequence ID" value="PDQ35844.1"/>
    <property type="molecule type" value="Genomic_DNA"/>
</dbReference>
<feature type="compositionally biased region" description="Polar residues" evidence="1">
    <location>
        <begin position="1"/>
        <end position="10"/>
    </location>
</feature>
<gene>
    <name evidence="2" type="ORF">B5766_03875</name>
</gene>
<evidence type="ECO:0000313" key="2">
    <source>
        <dbReference type="EMBL" id="PDQ35844.1"/>
    </source>
</evidence>
<evidence type="ECO:0000313" key="3">
    <source>
        <dbReference type="Proteomes" id="UP000219994"/>
    </source>
</evidence>
<accession>A0A2A6FSI9</accession>
<feature type="region of interest" description="Disordered" evidence="1">
    <location>
        <begin position="1"/>
        <end position="29"/>
    </location>
</feature>
<protein>
    <submittedName>
        <fullName evidence="2">Uncharacterized protein</fullName>
    </submittedName>
</protein>
<reference evidence="3" key="1">
    <citation type="submission" date="2017-03" db="EMBL/GenBank/DDBJ databases">
        <authorList>
            <person name="Lund M.B."/>
        </authorList>
    </citation>
    <scope>NUCLEOTIDE SEQUENCE [LARGE SCALE GENOMIC DNA]</scope>
</reference>
<name>A0A2A6FSI9_9MICO</name>
<dbReference type="Proteomes" id="UP000219994">
    <property type="component" value="Unassembled WGS sequence"/>
</dbReference>
<comment type="caution">
    <text evidence="2">The sequence shown here is derived from an EMBL/GenBank/DDBJ whole genome shotgun (WGS) entry which is preliminary data.</text>
</comment>
<evidence type="ECO:0000256" key="1">
    <source>
        <dbReference type="SAM" id="MobiDB-lite"/>
    </source>
</evidence>
<sequence length="71" mass="7681">MTENAHTVENNPGRIDEFAGAEGDPDNDVVSSTHEAVRAISELPLAEQAAQFEALADQLRAELERPDPRPA</sequence>
<organism evidence="2 3">
    <name type="scientific">Candidatus Lumbricidiphila eiseniae</name>
    <dbReference type="NCBI Taxonomy" id="1969409"/>
    <lineage>
        <taxon>Bacteria</taxon>
        <taxon>Bacillati</taxon>
        <taxon>Actinomycetota</taxon>
        <taxon>Actinomycetes</taxon>
        <taxon>Micrococcales</taxon>
        <taxon>Microbacteriaceae</taxon>
        <taxon>Candidatus Lumbricidiphila</taxon>
    </lineage>
</organism>
<proteinExistence type="predicted"/>